<dbReference type="AlphaFoldDB" id="A0A9P9DGH4"/>
<feature type="chain" id="PRO_5040282341" description="Apple domain-containing protein" evidence="1">
    <location>
        <begin position="22"/>
        <end position="129"/>
    </location>
</feature>
<name>A0A9P9DGH4_9HYPO</name>
<dbReference type="Proteomes" id="UP000717696">
    <property type="component" value="Unassembled WGS sequence"/>
</dbReference>
<dbReference type="EMBL" id="JAGMUU010000031">
    <property type="protein sequence ID" value="KAH7118527.1"/>
    <property type="molecule type" value="Genomic_DNA"/>
</dbReference>
<evidence type="ECO:0000256" key="1">
    <source>
        <dbReference type="SAM" id="SignalP"/>
    </source>
</evidence>
<gene>
    <name evidence="3" type="ORF">B0J13DRAFT_612985</name>
</gene>
<evidence type="ECO:0000259" key="2">
    <source>
        <dbReference type="PROSITE" id="PS50948"/>
    </source>
</evidence>
<proteinExistence type="predicted"/>
<organism evidence="3 4">
    <name type="scientific">Dactylonectria estremocensis</name>
    <dbReference type="NCBI Taxonomy" id="1079267"/>
    <lineage>
        <taxon>Eukaryota</taxon>
        <taxon>Fungi</taxon>
        <taxon>Dikarya</taxon>
        <taxon>Ascomycota</taxon>
        <taxon>Pezizomycotina</taxon>
        <taxon>Sordariomycetes</taxon>
        <taxon>Hypocreomycetidae</taxon>
        <taxon>Hypocreales</taxon>
        <taxon>Nectriaceae</taxon>
        <taxon>Dactylonectria</taxon>
    </lineage>
</organism>
<dbReference type="InterPro" id="IPR003609">
    <property type="entry name" value="Pan_app"/>
</dbReference>
<keyword evidence="1" id="KW-0732">Signal</keyword>
<accession>A0A9P9DGH4</accession>
<reference evidence="3" key="1">
    <citation type="journal article" date="2021" name="Nat. Commun.">
        <title>Genetic determinants of endophytism in the Arabidopsis root mycobiome.</title>
        <authorList>
            <person name="Mesny F."/>
            <person name="Miyauchi S."/>
            <person name="Thiergart T."/>
            <person name="Pickel B."/>
            <person name="Atanasova L."/>
            <person name="Karlsson M."/>
            <person name="Huettel B."/>
            <person name="Barry K.W."/>
            <person name="Haridas S."/>
            <person name="Chen C."/>
            <person name="Bauer D."/>
            <person name="Andreopoulos W."/>
            <person name="Pangilinan J."/>
            <person name="LaButti K."/>
            <person name="Riley R."/>
            <person name="Lipzen A."/>
            <person name="Clum A."/>
            <person name="Drula E."/>
            <person name="Henrissat B."/>
            <person name="Kohler A."/>
            <person name="Grigoriev I.V."/>
            <person name="Martin F.M."/>
            <person name="Hacquard S."/>
        </authorList>
    </citation>
    <scope>NUCLEOTIDE SEQUENCE</scope>
    <source>
        <strain evidence="3">MPI-CAGE-AT-0021</strain>
    </source>
</reference>
<sequence length="129" mass="13879">MTRFNSLLALLAAFNVASTYASRCIPPVVPTIAYCDTLMPNPFQAQTCCVAGAAGSRLVPIQTITINDLPIEANRCNDTCERTENCVGYSLSPAAHECILYRGTLEIDAAGTGATVYFFEKYCLGGQQK</sequence>
<evidence type="ECO:0000313" key="3">
    <source>
        <dbReference type="EMBL" id="KAH7118527.1"/>
    </source>
</evidence>
<comment type="caution">
    <text evidence="3">The sequence shown here is derived from an EMBL/GenBank/DDBJ whole genome shotgun (WGS) entry which is preliminary data.</text>
</comment>
<keyword evidence="4" id="KW-1185">Reference proteome</keyword>
<evidence type="ECO:0000313" key="4">
    <source>
        <dbReference type="Proteomes" id="UP000717696"/>
    </source>
</evidence>
<feature type="signal peptide" evidence="1">
    <location>
        <begin position="1"/>
        <end position="21"/>
    </location>
</feature>
<protein>
    <recommendedName>
        <fullName evidence="2">Apple domain-containing protein</fullName>
    </recommendedName>
</protein>
<feature type="domain" description="Apple" evidence="2">
    <location>
        <begin position="49"/>
        <end position="123"/>
    </location>
</feature>
<dbReference type="PROSITE" id="PS50948">
    <property type="entry name" value="PAN"/>
    <property type="match status" value="1"/>
</dbReference>